<organism evidence="1 2">
    <name type="scientific">Meloidogyne floridensis</name>
    <dbReference type="NCBI Taxonomy" id="298350"/>
    <lineage>
        <taxon>Eukaryota</taxon>
        <taxon>Metazoa</taxon>
        <taxon>Ecdysozoa</taxon>
        <taxon>Nematoda</taxon>
        <taxon>Chromadorea</taxon>
        <taxon>Rhabditida</taxon>
        <taxon>Tylenchina</taxon>
        <taxon>Tylenchomorpha</taxon>
        <taxon>Tylenchoidea</taxon>
        <taxon>Meloidogynidae</taxon>
        <taxon>Meloidogyninae</taxon>
        <taxon>Meloidogyne</taxon>
    </lineage>
</organism>
<dbReference type="WBParaSite" id="scf7180000422162.g8468">
    <property type="protein sequence ID" value="scf7180000422162.g8468"/>
    <property type="gene ID" value="scf7180000422162.g8468"/>
</dbReference>
<proteinExistence type="predicted"/>
<accession>A0A915NZZ8</accession>
<sequence length="172" mass="19872">MSLKLNNSQQLQNNNDNTKQNSFTCVEAYNNNLDKELGKEAENCQNNQQQKIINKNKLILKSQSIISPRSFQKEIRGRLDITNYLLGGNTAILLDIPETELGEILIRMIGENPKQFYNTTEKDTKLPKDKMQKISSIKQYISFSNISEKLFTNSFNLSENCLDTRDLQEYLQ</sequence>
<name>A0A915NZZ8_9BILA</name>
<dbReference type="Proteomes" id="UP000887560">
    <property type="component" value="Unplaced"/>
</dbReference>
<reference evidence="2" key="1">
    <citation type="submission" date="2022-11" db="UniProtKB">
        <authorList>
            <consortium name="WormBaseParasite"/>
        </authorList>
    </citation>
    <scope>IDENTIFICATION</scope>
</reference>
<keyword evidence="1" id="KW-1185">Reference proteome</keyword>
<evidence type="ECO:0000313" key="1">
    <source>
        <dbReference type="Proteomes" id="UP000887560"/>
    </source>
</evidence>
<dbReference type="AlphaFoldDB" id="A0A915NZZ8"/>
<protein>
    <submittedName>
        <fullName evidence="2">Uncharacterized protein</fullName>
    </submittedName>
</protein>
<evidence type="ECO:0000313" key="2">
    <source>
        <dbReference type="WBParaSite" id="scf7180000422162.g8468"/>
    </source>
</evidence>